<name>A0ABW4LW09_9BACI</name>
<dbReference type="InterPro" id="IPR024787">
    <property type="entry name" value="EcsC"/>
</dbReference>
<evidence type="ECO:0000313" key="2">
    <source>
        <dbReference type="Proteomes" id="UP001597214"/>
    </source>
</evidence>
<comment type="caution">
    <text evidence="1">The sequence shown here is derived from an EMBL/GenBank/DDBJ whole genome shotgun (WGS) entry which is preliminary data.</text>
</comment>
<dbReference type="PANTHER" id="PTHR41260:SF1">
    <property type="entry name" value="PROTEIN ECSC"/>
    <property type="match status" value="1"/>
</dbReference>
<accession>A0ABW4LW09</accession>
<dbReference type="PANTHER" id="PTHR41260">
    <property type="entry name" value="PROTEIN ECSC"/>
    <property type="match status" value="1"/>
</dbReference>
<evidence type="ECO:0000313" key="1">
    <source>
        <dbReference type="EMBL" id="MFD1739335.1"/>
    </source>
</evidence>
<dbReference type="Pfam" id="PF12787">
    <property type="entry name" value="EcsC"/>
    <property type="match status" value="1"/>
</dbReference>
<dbReference type="EMBL" id="JBHUEM010000054">
    <property type="protein sequence ID" value="MFD1739335.1"/>
    <property type="molecule type" value="Genomic_DNA"/>
</dbReference>
<dbReference type="RefSeq" id="WP_377930564.1">
    <property type="nucleotide sequence ID" value="NZ_JBHUEM010000054.1"/>
</dbReference>
<keyword evidence="2" id="KW-1185">Reference proteome</keyword>
<proteinExistence type="predicted"/>
<reference evidence="2" key="1">
    <citation type="journal article" date="2019" name="Int. J. Syst. Evol. Microbiol.">
        <title>The Global Catalogue of Microorganisms (GCM) 10K type strain sequencing project: providing services to taxonomists for standard genome sequencing and annotation.</title>
        <authorList>
            <consortium name="The Broad Institute Genomics Platform"/>
            <consortium name="The Broad Institute Genome Sequencing Center for Infectious Disease"/>
            <person name="Wu L."/>
            <person name="Ma J."/>
        </authorList>
    </citation>
    <scope>NUCLEOTIDE SEQUENCE [LARGE SCALE GENOMIC DNA]</scope>
    <source>
        <strain evidence="2">CCUG 49339</strain>
    </source>
</reference>
<protein>
    <submittedName>
        <fullName evidence="1">EcsC family protein</fullName>
    </submittedName>
</protein>
<gene>
    <name evidence="1" type="ORF">ACFSCX_22905</name>
</gene>
<organism evidence="1 2">
    <name type="scientific">Bacillus salitolerans</name>
    <dbReference type="NCBI Taxonomy" id="1437434"/>
    <lineage>
        <taxon>Bacteria</taxon>
        <taxon>Bacillati</taxon>
        <taxon>Bacillota</taxon>
        <taxon>Bacilli</taxon>
        <taxon>Bacillales</taxon>
        <taxon>Bacillaceae</taxon>
        <taxon>Bacillus</taxon>
    </lineage>
</organism>
<sequence length="280" mass="32926">MALSEREQDVYKKIKDWERQLHEYDASDFEKTYDKLIERSFNRLSPTAQEKFYSLLDNWLFHLHALLQGSQFQIEARQRIINTARLQYPHIHDITDLRSLPIEQLVYIAEQEIAKHRLYSFAQGGLTGTGGILLLSADIPLMTIINLRIVQLLSLIYGYEVNAPYEMMTSLKVFHASTLPKRLQRVGWNNLIQELEEDVESSFWYGGNDQLTDETWIDLPLKQMLKATFILMFRRKLYQGIPLIGVGIGAGMNYSLTRQVTQFAHHYYQLRYLSEREDWE</sequence>
<dbReference type="Proteomes" id="UP001597214">
    <property type="component" value="Unassembled WGS sequence"/>
</dbReference>